<dbReference type="PANTHER" id="PTHR36419:SF1">
    <property type="entry name" value="RHO1 GEF LOCALIZING PROTEIN 1"/>
    <property type="match status" value="1"/>
</dbReference>
<dbReference type="InterPro" id="IPR053060">
    <property type="entry name" value="Cytokinesis_Signaling_Reg"/>
</dbReference>
<dbReference type="PANTHER" id="PTHR36419">
    <property type="entry name" value="ARRESTIN FAMILY PROTEIN 1"/>
    <property type="match status" value="1"/>
</dbReference>
<reference evidence="1 2" key="1">
    <citation type="submission" date="2024-01" db="EMBL/GenBank/DDBJ databases">
        <authorList>
            <consortium name="Genoscope - CEA"/>
            <person name="William W."/>
        </authorList>
    </citation>
    <scope>NUCLEOTIDE SEQUENCE [LARGE SCALE GENOMIC DNA]</scope>
    <source>
        <strain evidence="1 2">29B2s-10</strain>
    </source>
</reference>
<gene>
    <name evidence="1" type="primary">RGL1</name>
    <name evidence="1" type="ORF">CAAN4_E07646</name>
</gene>
<evidence type="ECO:0000313" key="1">
    <source>
        <dbReference type="EMBL" id="CAK7907917.1"/>
    </source>
</evidence>
<sequence>MAPIKPPSDISVALRASSHSVVHGCPGVPRSIPRIETVVEIRAINGKPFNVRSVILELRTIQKISIPTTLGSTDSSREYKIHEEMLFRPTAGLFSEEVMGLDLPVLFPLPQDIISSGVFPNWTSSTTHKLCVKVALGDSYITESVHIENFPIAIKLYDTLPLYRQYNEPMLENRISNDKQVALNLTIPISSVGPNDEFIIDLLIQANPLYNKINKNLKLKQLTFQIKEIIECHEGGLTPKKEIKLFTQTKDFSDLQTRLSTEGIKWQFRLPFPIENDSLKMFDMKDSTVEELQPSMENNAPTVSIANMARNKNIDKIDEGIPITHIQGFTTMGKLFSIRYEIVVKVKLSHGKDMDIRLPITVSAYDRASSAYILQWILKECDVARQRFGKDLVNYIAGRGGDAKLTRFVPPPIVYHYNRNDWVRLGFNPEEFGTKGTHSVQYID</sequence>
<keyword evidence="2" id="KW-1185">Reference proteome</keyword>
<name>A0ABP0ECR0_9ASCO</name>
<dbReference type="Proteomes" id="UP001497600">
    <property type="component" value="Chromosome E"/>
</dbReference>
<accession>A0ABP0ECR0</accession>
<organism evidence="1 2">
    <name type="scientific">[Candida] anglica</name>
    <dbReference type="NCBI Taxonomy" id="148631"/>
    <lineage>
        <taxon>Eukaryota</taxon>
        <taxon>Fungi</taxon>
        <taxon>Dikarya</taxon>
        <taxon>Ascomycota</taxon>
        <taxon>Saccharomycotina</taxon>
        <taxon>Pichiomycetes</taxon>
        <taxon>Debaryomycetaceae</taxon>
        <taxon>Kurtzmaniella</taxon>
    </lineage>
</organism>
<protein>
    <submittedName>
        <fullName evidence="1">RHO1 GEF localizing protein 1</fullName>
    </submittedName>
</protein>
<proteinExistence type="predicted"/>
<evidence type="ECO:0000313" key="2">
    <source>
        <dbReference type="Proteomes" id="UP001497600"/>
    </source>
</evidence>
<dbReference type="EMBL" id="OZ004257">
    <property type="protein sequence ID" value="CAK7907917.1"/>
    <property type="molecule type" value="Genomic_DNA"/>
</dbReference>